<dbReference type="Proteomes" id="UP000838412">
    <property type="component" value="Unassembled WGS sequence"/>
</dbReference>
<feature type="region of interest" description="Disordered" evidence="1">
    <location>
        <begin position="42"/>
        <end position="89"/>
    </location>
</feature>
<evidence type="ECO:0000313" key="3">
    <source>
        <dbReference type="Proteomes" id="UP000838412"/>
    </source>
</evidence>
<proteinExistence type="predicted"/>
<organism evidence="2 3">
    <name type="scientific">Branchiostoma lanceolatum</name>
    <name type="common">Common lancelet</name>
    <name type="synonym">Amphioxus lanceolatum</name>
    <dbReference type="NCBI Taxonomy" id="7740"/>
    <lineage>
        <taxon>Eukaryota</taxon>
        <taxon>Metazoa</taxon>
        <taxon>Chordata</taxon>
        <taxon>Cephalochordata</taxon>
        <taxon>Leptocardii</taxon>
        <taxon>Amphioxiformes</taxon>
        <taxon>Branchiostomatidae</taxon>
        <taxon>Branchiostoma</taxon>
    </lineage>
</organism>
<keyword evidence="3" id="KW-1185">Reference proteome</keyword>
<dbReference type="EMBL" id="CAKMNS010000198">
    <property type="protein sequence ID" value="CAH1277214.1"/>
    <property type="molecule type" value="Genomic_DNA"/>
</dbReference>
<gene>
    <name evidence="2" type="primary">Hypp9510</name>
    <name evidence="2" type="ORF">BLAG_LOCUS26049</name>
</gene>
<dbReference type="AlphaFoldDB" id="A0A8S4MNK1"/>
<feature type="region of interest" description="Disordered" evidence="1">
    <location>
        <begin position="1"/>
        <end position="20"/>
    </location>
</feature>
<accession>A0A8S4MNK1</accession>
<evidence type="ECO:0000313" key="2">
    <source>
        <dbReference type="EMBL" id="CAH1277214.1"/>
    </source>
</evidence>
<evidence type="ECO:0000256" key="1">
    <source>
        <dbReference type="SAM" id="MobiDB-lite"/>
    </source>
</evidence>
<feature type="compositionally biased region" description="Basic residues" evidence="1">
    <location>
        <begin position="11"/>
        <end position="20"/>
    </location>
</feature>
<comment type="caution">
    <text evidence="2">The sequence shown here is derived from an EMBL/GenBank/DDBJ whole genome shotgun (WGS) entry which is preliminary data.</text>
</comment>
<reference evidence="2" key="1">
    <citation type="submission" date="2022-01" db="EMBL/GenBank/DDBJ databases">
        <authorList>
            <person name="Braso-Vives M."/>
        </authorList>
    </citation>
    <scope>NUCLEOTIDE SEQUENCE</scope>
</reference>
<feature type="compositionally biased region" description="Basic and acidic residues" evidence="1">
    <location>
        <begin position="1"/>
        <end position="10"/>
    </location>
</feature>
<sequence length="89" mass="9936">MDLRPSGAKEKARKLKRHHAFPLTEIQIAGGGDPYTDPYTYRGNAPPNYAPPVRPGYFNSRPPPSIDEESPPSFTSGSEIKIPRPKVYR</sequence>
<name>A0A8S4MNK1_BRALA</name>
<protein>
    <submittedName>
        <fullName evidence="2">Hypp9510 protein</fullName>
    </submittedName>
</protein>